<comment type="similarity">
    <text evidence="9">Belongs to the DHPS family.</text>
</comment>
<evidence type="ECO:0000313" key="11">
    <source>
        <dbReference type="EMBL" id="MEK8090326.1"/>
    </source>
</evidence>
<keyword evidence="6 9" id="KW-0479">Metal-binding</keyword>
<organism evidence="11 12">
    <name type="scientific">Thermithiobacillus plumbiphilus</name>
    <dbReference type="NCBI Taxonomy" id="1729899"/>
    <lineage>
        <taxon>Bacteria</taxon>
        <taxon>Pseudomonadati</taxon>
        <taxon>Pseudomonadota</taxon>
        <taxon>Acidithiobacillia</taxon>
        <taxon>Acidithiobacillales</taxon>
        <taxon>Thermithiobacillaceae</taxon>
        <taxon>Thermithiobacillus</taxon>
    </lineage>
</organism>
<feature type="domain" description="Pterin-binding" evidence="10">
    <location>
        <begin position="20"/>
        <end position="273"/>
    </location>
</feature>
<dbReference type="PROSITE" id="PS00792">
    <property type="entry name" value="DHPS_1"/>
    <property type="match status" value="1"/>
</dbReference>
<dbReference type="GO" id="GO:0004156">
    <property type="term" value="F:dihydropteroate synthase activity"/>
    <property type="evidence" value="ECO:0007669"/>
    <property type="project" value="UniProtKB-EC"/>
</dbReference>
<gene>
    <name evidence="11" type="primary">folP</name>
    <name evidence="11" type="ORF">WOB96_11205</name>
</gene>
<dbReference type="InterPro" id="IPR011005">
    <property type="entry name" value="Dihydropteroate_synth-like_sf"/>
</dbReference>
<keyword evidence="12" id="KW-1185">Reference proteome</keyword>
<comment type="caution">
    <text evidence="11">The sequence shown here is derived from an EMBL/GenBank/DDBJ whole genome shotgun (WGS) entry which is preliminary data.</text>
</comment>
<reference evidence="11 12" key="1">
    <citation type="submission" date="2024-04" db="EMBL/GenBank/DDBJ databases">
        <authorList>
            <person name="Abashina T."/>
            <person name="Shaikin A."/>
        </authorList>
    </citation>
    <scope>NUCLEOTIDE SEQUENCE [LARGE SCALE GENOMIC DNA]</scope>
    <source>
        <strain evidence="11 12">AAFK</strain>
    </source>
</reference>
<accession>A0ABU9DA14</accession>
<keyword evidence="7 9" id="KW-0460">Magnesium</keyword>
<dbReference type="PROSITE" id="PS00793">
    <property type="entry name" value="DHPS_2"/>
    <property type="match status" value="1"/>
</dbReference>
<dbReference type="CDD" id="cd00739">
    <property type="entry name" value="DHPS"/>
    <property type="match status" value="1"/>
</dbReference>
<evidence type="ECO:0000256" key="1">
    <source>
        <dbReference type="ARBA" id="ARBA00000012"/>
    </source>
</evidence>
<dbReference type="SUPFAM" id="SSF51717">
    <property type="entry name" value="Dihydropteroate synthetase-like"/>
    <property type="match status" value="1"/>
</dbReference>
<dbReference type="EMBL" id="JBBPCO010000011">
    <property type="protein sequence ID" value="MEK8090326.1"/>
    <property type="molecule type" value="Genomic_DNA"/>
</dbReference>
<dbReference type="InterPro" id="IPR000489">
    <property type="entry name" value="Pterin-binding_dom"/>
</dbReference>
<evidence type="ECO:0000256" key="5">
    <source>
        <dbReference type="ARBA" id="ARBA00022679"/>
    </source>
</evidence>
<dbReference type="InterPro" id="IPR045031">
    <property type="entry name" value="DHP_synth-like"/>
</dbReference>
<evidence type="ECO:0000256" key="4">
    <source>
        <dbReference type="ARBA" id="ARBA00012458"/>
    </source>
</evidence>
<evidence type="ECO:0000259" key="10">
    <source>
        <dbReference type="PROSITE" id="PS50972"/>
    </source>
</evidence>
<evidence type="ECO:0000256" key="2">
    <source>
        <dbReference type="ARBA" id="ARBA00001946"/>
    </source>
</evidence>
<evidence type="ECO:0000256" key="8">
    <source>
        <dbReference type="ARBA" id="ARBA00022909"/>
    </source>
</evidence>
<comment type="function">
    <text evidence="9">Catalyzes the condensation of para-aminobenzoate (pABA) with 6-hydroxymethyl-7,8-dihydropterin diphosphate (DHPt-PP) to form 7,8-dihydropteroate (H2Pte), the immediate precursor of folate derivatives.</text>
</comment>
<comment type="pathway">
    <text evidence="3 9">Cofactor biosynthesis; tetrahydrofolate biosynthesis; 7,8-dihydrofolate from 2-amino-4-hydroxy-6-hydroxymethyl-7,8-dihydropteridine diphosphate and 4-aminobenzoate: step 1/2.</text>
</comment>
<evidence type="ECO:0000256" key="7">
    <source>
        <dbReference type="ARBA" id="ARBA00022842"/>
    </source>
</evidence>
<protein>
    <recommendedName>
        <fullName evidence="4 9">Dihydropteroate synthase</fullName>
        <shortName evidence="9">DHPS</shortName>
        <ecNumber evidence="4 9">2.5.1.15</ecNumber>
    </recommendedName>
    <alternativeName>
        <fullName evidence="9">Dihydropteroate pyrophosphorylase</fullName>
    </alternativeName>
</protein>
<name>A0ABU9DA14_9PROT</name>
<dbReference type="PANTHER" id="PTHR20941">
    <property type="entry name" value="FOLATE SYNTHESIS PROTEINS"/>
    <property type="match status" value="1"/>
</dbReference>
<keyword evidence="5 9" id="KW-0808">Transferase</keyword>
<dbReference type="PANTHER" id="PTHR20941:SF1">
    <property type="entry name" value="FOLIC ACID SYNTHESIS PROTEIN FOL1"/>
    <property type="match status" value="1"/>
</dbReference>
<proteinExistence type="inferred from homology"/>
<sequence>MSEPAAMLDCNGRPLDLGRPLVMGILNVTPDSFSDGGQFFCLDKALAHARQMVADGADIIDIGGESTRPGAPAITVEEELSRVVPVIEVLANSISLPISIDTMKSAVMRAAWQHGAGLINDVSALQADPQALATVADLGAPVCLTHMKGTPRTMQENPEYEDVCAEVFAFLRQRAEICIEAGIPRDRIVLDPGIGFGKRVVHNLALLKHLPELIRSAYPVLIGVSRKSFIGKVLDLPVEERLEGGLALAVIAAWQGARIIRTHDVAATARALRMTSALLNVN</sequence>
<evidence type="ECO:0000256" key="6">
    <source>
        <dbReference type="ARBA" id="ARBA00022723"/>
    </source>
</evidence>
<dbReference type="InterPro" id="IPR006390">
    <property type="entry name" value="DHP_synth_dom"/>
</dbReference>
<dbReference type="NCBIfam" id="TIGR01496">
    <property type="entry name" value="DHPS"/>
    <property type="match status" value="1"/>
</dbReference>
<dbReference type="Gene3D" id="3.20.20.20">
    <property type="entry name" value="Dihydropteroate synthase-like"/>
    <property type="match status" value="1"/>
</dbReference>
<dbReference type="RefSeq" id="WP_341371382.1">
    <property type="nucleotide sequence ID" value="NZ_JBBPCO010000011.1"/>
</dbReference>
<dbReference type="Proteomes" id="UP001446205">
    <property type="component" value="Unassembled WGS sequence"/>
</dbReference>
<evidence type="ECO:0000256" key="9">
    <source>
        <dbReference type="RuleBase" id="RU361205"/>
    </source>
</evidence>
<comment type="catalytic activity">
    <reaction evidence="1">
        <text>(7,8-dihydropterin-6-yl)methyl diphosphate + 4-aminobenzoate = 7,8-dihydropteroate + diphosphate</text>
        <dbReference type="Rhea" id="RHEA:19949"/>
        <dbReference type="ChEBI" id="CHEBI:17836"/>
        <dbReference type="ChEBI" id="CHEBI:17839"/>
        <dbReference type="ChEBI" id="CHEBI:33019"/>
        <dbReference type="ChEBI" id="CHEBI:72950"/>
        <dbReference type="EC" id="2.5.1.15"/>
    </reaction>
</comment>
<evidence type="ECO:0000256" key="3">
    <source>
        <dbReference type="ARBA" id="ARBA00004763"/>
    </source>
</evidence>
<evidence type="ECO:0000313" key="12">
    <source>
        <dbReference type="Proteomes" id="UP001446205"/>
    </source>
</evidence>
<dbReference type="EC" id="2.5.1.15" evidence="4 9"/>
<dbReference type="PROSITE" id="PS50972">
    <property type="entry name" value="PTERIN_BINDING"/>
    <property type="match status" value="1"/>
</dbReference>
<dbReference type="Pfam" id="PF00809">
    <property type="entry name" value="Pterin_bind"/>
    <property type="match status" value="1"/>
</dbReference>
<comment type="cofactor">
    <cofactor evidence="2 9">
        <name>Mg(2+)</name>
        <dbReference type="ChEBI" id="CHEBI:18420"/>
    </cofactor>
</comment>
<keyword evidence="8 9" id="KW-0289">Folate biosynthesis</keyword>